<keyword evidence="2" id="KW-0547">Nucleotide-binding</keyword>
<dbReference type="EMBL" id="CAICTM010000292">
    <property type="protein sequence ID" value="CAB9507106.1"/>
    <property type="molecule type" value="Genomic_DNA"/>
</dbReference>
<dbReference type="GO" id="GO:0005524">
    <property type="term" value="F:ATP binding"/>
    <property type="evidence" value="ECO:0007669"/>
    <property type="project" value="UniProtKB-KW"/>
</dbReference>
<dbReference type="PROSITE" id="PS50893">
    <property type="entry name" value="ABC_TRANSPORTER_2"/>
    <property type="match status" value="2"/>
</dbReference>
<dbReference type="InterPro" id="IPR017871">
    <property type="entry name" value="ABC_transporter-like_CS"/>
</dbReference>
<dbReference type="PANTHER" id="PTHR19211">
    <property type="entry name" value="ATP-BINDING TRANSPORT PROTEIN-RELATED"/>
    <property type="match status" value="1"/>
</dbReference>
<evidence type="ECO:0000256" key="4">
    <source>
        <dbReference type="SAM" id="MobiDB-lite"/>
    </source>
</evidence>
<comment type="caution">
    <text evidence="6">The sequence shown here is derived from an EMBL/GenBank/DDBJ whole genome shotgun (WGS) entry which is preliminary data.</text>
</comment>
<dbReference type="CDD" id="cd03221">
    <property type="entry name" value="ABCF_EF-3"/>
    <property type="match status" value="2"/>
</dbReference>
<gene>
    <name evidence="6" type="ORF">SEMRO_293_G109850.1</name>
</gene>
<dbReference type="GO" id="GO:0016887">
    <property type="term" value="F:ATP hydrolysis activity"/>
    <property type="evidence" value="ECO:0007669"/>
    <property type="project" value="InterPro"/>
</dbReference>
<keyword evidence="7" id="KW-1185">Reference proteome</keyword>
<dbReference type="OrthoDB" id="2110130at2759"/>
<feature type="domain" description="ABC transporter" evidence="5">
    <location>
        <begin position="208"/>
        <end position="487"/>
    </location>
</feature>
<dbReference type="Pfam" id="PF12848">
    <property type="entry name" value="ABC_tran_Xtn"/>
    <property type="match status" value="1"/>
</dbReference>
<accession>A0A9N8DUL4</accession>
<dbReference type="PROSITE" id="PS00211">
    <property type="entry name" value="ABC_TRANSPORTER_1"/>
    <property type="match status" value="2"/>
</dbReference>
<dbReference type="Gene3D" id="3.40.50.300">
    <property type="entry name" value="P-loop containing nucleotide triphosphate hydrolases"/>
    <property type="match status" value="2"/>
</dbReference>
<evidence type="ECO:0000313" key="6">
    <source>
        <dbReference type="EMBL" id="CAB9507106.1"/>
    </source>
</evidence>
<proteinExistence type="predicted"/>
<dbReference type="PANTHER" id="PTHR19211:SF134">
    <property type="entry name" value="ABC TRANSPORTER DOMAIN-CONTAINING PROTEIN"/>
    <property type="match status" value="1"/>
</dbReference>
<dbReference type="InterPro" id="IPR032781">
    <property type="entry name" value="ABC_tran_Xtn"/>
</dbReference>
<dbReference type="FunFam" id="3.40.50.300:FF:000011">
    <property type="entry name" value="Putative ABC transporter ATP-binding component"/>
    <property type="match status" value="1"/>
</dbReference>
<protein>
    <submittedName>
        <fullName evidence="6">Tylosin resistance ATP-binding protein TlrC</fullName>
    </submittedName>
</protein>
<organism evidence="6 7">
    <name type="scientific">Seminavis robusta</name>
    <dbReference type="NCBI Taxonomy" id="568900"/>
    <lineage>
        <taxon>Eukaryota</taxon>
        <taxon>Sar</taxon>
        <taxon>Stramenopiles</taxon>
        <taxon>Ochrophyta</taxon>
        <taxon>Bacillariophyta</taxon>
        <taxon>Bacillariophyceae</taxon>
        <taxon>Bacillariophycidae</taxon>
        <taxon>Naviculales</taxon>
        <taxon>Naviculaceae</taxon>
        <taxon>Seminavis</taxon>
    </lineage>
</organism>
<dbReference type="SUPFAM" id="SSF52540">
    <property type="entry name" value="P-loop containing nucleoside triphosphate hydrolases"/>
    <property type="match status" value="2"/>
</dbReference>
<dbReference type="Proteomes" id="UP001153069">
    <property type="component" value="Unassembled WGS sequence"/>
</dbReference>
<keyword evidence="3 6" id="KW-0067">ATP-binding</keyword>
<reference evidence="6" key="1">
    <citation type="submission" date="2020-06" db="EMBL/GenBank/DDBJ databases">
        <authorList>
            <consortium name="Plant Systems Biology data submission"/>
        </authorList>
    </citation>
    <scope>NUCLEOTIDE SEQUENCE</scope>
    <source>
        <strain evidence="6">D6</strain>
    </source>
</reference>
<dbReference type="FunFam" id="3.40.50.300:FF:000104">
    <property type="entry name" value="ATP-binding cassette sub-family F member 3"/>
    <property type="match status" value="1"/>
</dbReference>
<dbReference type="SMART" id="SM00382">
    <property type="entry name" value="AAA"/>
    <property type="match status" value="2"/>
</dbReference>
<dbReference type="Pfam" id="PF00005">
    <property type="entry name" value="ABC_tran"/>
    <property type="match status" value="2"/>
</dbReference>
<feature type="region of interest" description="Disordered" evidence="4">
    <location>
        <begin position="141"/>
        <end position="185"/>
    </location>
</feature>
<dbReference type="InterPro" id="IPR027417">
    <property type="entry name" value="P-loop_NTPase"/>
</dbReference>
<keyword evidence="1" id="KW-0677">Repeat</keyword>
<evidence type="ECO:0000256" key="3">
    <source>
        <dbReference type="ARBA" id="ARBA00022840"/>
    </source>
</evidence>
<dbReference type="InterPro" id="IPR050611">
    <property type="entry name" value="ABCF"/>
</dbReference>
<dbReference type="InterPro" id="IPR003439">
    <property type="entry name" value="ABC_transporter-like_ATP-bd"/>
</dbReference>
<evidence type="ECO:0000256" key="1">
    <source>
        <dbReference type="ARBA" id="ARBA00022737"/>
    </source>
</evidence>
<feature type="domain" description="ABC transporter" evidence="5">
    <location>
        <begin position="556"/>
        <end position="778"/>
    </location>
</feature>
<evidence type="ECO:0000256" key="2">
    <source>
        <dbReference type="ARBA" id="ARBA00022741"/>
    </source>
</evidence>
<dbReference type="AlphaFoldDB" id="A0A9N8DUL4"/>
<feature type="compositionally biased region" description="Basic and acidic residues" evidence="4">
    <location>
        <begin position="148"/>
        <end position="172"/>
    </location>
</feature>
<evidence type="ECO:0000259" key="5">
    <source>
        <dbReference type="PROSITE" id="PS50893"/>
    </source>
</evidence>
<dbReference type="InterPro" id="IPR003593">
    <property type="entry name" value="AAA+_ATPase"/>
</dbReference>
<sequence length="791" mass="87861">MVDEEELAEALSKVLLKDEIDGLDEDLVSYMGGLLASKVAEDEGDPDATPESAVDEVLVPFLESVACPDDVTAQAKQVVVDLLSAGGGGTNSNQAVTEGTTTRKLKQGIVNMASDLSNPGSSADEDANRYLWGTSSGVKPSANQLIDAHTDKTSAKEKRKQRQELEAARRSLEAANASEDDKGPKSLVSMSVSAFRTNNITKNKAKDVQVRNVTVSLDNGTVLLDGGELKFAYQRRYGLIGENGVGKTTLLKAIAKEDAIPGFPKHLRVLHVRQEIPKLTDDVSVLQAVIDADIERKMLLEREKELEAKLEGDDSNNNSSNTEALSLAAKREKLQAGNKAGEQFEKDLKELDEIYQRLQGLGSDSAEAKAAMILSGLQFTTEMQTSPISSLSGGWQMRVALAAALFVEPDLCLLDEPTNHLDLEAVLWLESYMQDYKHTLIVVSHDRGFLNEVCTDIMEFKKKQLTYYRGNYDTYVKLRDSNIKNAQRVYQAYHEKREHMMDFITKFRANAKRATMVQSRIKAVEKMDAEAPEPVEQEQVWRFHIPNSEPLGRPIISVDDVSFDYNPQTKKHEEYLLQQVNFGVDLTSKIAILGANGQGKTTLLNLIMGKLKAVKGGVSINPGLRIGHFTQHSSDNFDLTISALENLLNMFEEDNVDDQVMRSFLGKFQIQGNDAMKPMRFLSGGQKSRVAFAALAYKKPHVLIIDEGSNHLSMEAVDALVEAVQDFKGGLMVVSHDQYFVQKTCSELWVIEQGHATRFRGDFEEYKKHTAEATHKRVEESVKRMHDRNKA</sequence>
<evidence type="ECO:0000313" key="7">
    <source>
        <dbReference type="Proteomes" id="UP001153069"/>
    </source>
</evidence>
<name>A0A9N8DUL4_9STRA</name>